<keyword evidence="1" id="KW-0732">Signal</keyword>
<evidence type="ECO:0000256" key="1">
    <source>
        <dbReference type="SAM" id="SignalP"/>
    </source>
</evidence>
<organism evidence="2 3">
    <name type="scientific">Paraurantiacibacter namhicola</name>
    <dbReference type="NCBI Taxonomy" id="645517"/>
    <lineage>
        <taxon>Bacteria</taxon>
        <taxon>Pseudomonadati</taxon>
        <taxon>Pseudomonadota</taxon>
        <taxon>Alphaproteobacteria</taxon>
        <taxon>Sphingomonadales</taxon>
        <taxon>Erythrobacteraceae</taxon>
        <taxon>Paraurantiacibacter</taxon>
    </lineage>
</organism>
<feature type="signal peptide" evidence="1">
    <location>
        <begin position="1"/>
        <end position="24"/>
    </location>
</feature>
<reference evidence="2 3" key="1">
    <citation type="submission" date="2016-07" db="EMBL/GenBank/DDBJ databases">
        <title>Complete genome sequence of Altererythrobacter namhicola JCM 16345T, containing esterase-encoding genes.</title>
        <authorList>
            <person name="Cheng H."/>
            <person name="Wu Y.-H."/>
            <person name="Jian S.-L."/>
            <person name="Huo Y.-Y."/>
            <person name="Wang C.-S."/>
            <person name="Xu X.-W."/>
        </authorList>
    </citation>
    <scope>NUCLEOTIDE SEQUENCE [LARGE SCALE GENOMIC DNA]</scope>
    <source>
        <strain evidence="2 3">JCM 16345</strain>
    </source>
</reference>
<protein>
    <recommendedName>
        <fullName evidence="4">Bacterial SH3 domain protein</fullName>
    </recommendedName>
</protein>
<evidence type="ECO:0008006" key="4">
    <source>
        <dbReference type="Google" id="ProtNLM"/>
    </source>
</evidence>
<dbReference type="Proteomes" id="UP000092698">
    <property type="component" value="Chromosome"/>
</dbReference>
<dbReference type="AlphaFoldDB" id="A0A1C7DAR4"/>
<dbReference type="STRING" id="645517.A6F65_02187"/>
<dbReference type="RefSeq" id="WP_067788592.1">
    <property type="nucleotide sequence ID" value="NZ_CP016545.1"/>
</dbReference>
<evidence type="ECO:0000313" key="3">
    <source>
        <dbReference type="Proteomes" id="UP000092698"/>
    </source>
</evidence>
<proteinExistence type="predicted"/>
<name>A0A1C7DAR4_9SPHN</name>
<dbReference type="PROSITE" id="PS51257">
    <property type="entry name" value="PROKAR_LIPOPROTEIN"/>
    <property type="match status" value="1"/>
</dbReference>
<evidence type="ECO:0000313" key="2">
    <source>
        <dbReference type="EMBL" id="ANU08472.1"/>
    </source>
</evidence>
<dbReference type="EMBL" id="CP016545">
    <property type="protein sequence ID" value="ANU08472.1"/>
    <property type="molecule type" value="Genomic_DNA"/>
</dbReference>
<dbReference type="KEGG" id="anh:A6F65_02187"/>
<feature type="chain" id="PRO_5008884546" description="Bacterial SH3 domain protein" evidence="1">
    <location>
        <begin position="25"/>
        <end position="135"/>
    </location>
</feature>
<gene>
    <name evidence="2" type="ORF">A6F65_02187</name>
</gene>
<dbReference type="OrthoDB" id="7428974at2"/>
<accession>A0A1C7DAR4</accession>
<keyword evidence="3" id="KW-1185">Reference proteome</keyword>
<sequence length="135" mass="14460">MTNRPAAIAAAILPAITLAACATAHEPVQLAAIPGVDDRETVITSGIVEEYHRGAGDSLYVRDRENKWYRVGLNEGCLKGGFVGNRIVFERDPGVGRIDTFSRVILTESGRSCNVTSIRRSVAPPQVDSSSPLPV</sequence>